<protein>
    <submittedName>
        <fullName evidence="1">Putative methyltransferase</fullName>
    </submittedName>
</protein>
<evidence type="ECO:0000313" key="1">
    <source>
        <dbReference type="EMBL" id="QJA54584.1"/>
    </source>
</evidence>
<evidence type="ECO:0000313" key="2">
    <source>
        <dbReference type="EMBL" id="QJA70192.1"/>
    </source>
</evidence>
<keyword evidence="1" id="KW-0808">Transferase</keyword>
<dbReference type="EMBL" id="MT143124">
    <property type="protein sequence ID" value="QJA93132.1"/>
    <property type="molecule type" value="Genomic_DNA"/>
</dbReference>
<keyword evidence="1" id="KW-0489">Methyltransferase</keyword>
<gene>
    <name evidence="2" type="ORF">MM415A03901_0008</name>
    <name evidence="3" type="ORF">MM415B04350_0010</name>
    <name evidence="1" type="ORF">TM448A05302_0002</name>
</gene>
<name>A0A6H2A448_9ZZZZ</name>
<dbReference type="InterPro" id="IPR029063">
    <property type="entry name" value="SAM-dependent_MTases_sf"/>
</dbReference>
<dbReference type="EMBL" id="MT144520">
    <property type="protein sequence ID" value="QJA54584.1"/>
    <property type="molecule type" value="Genomic_DNA"/>
</dbReference>
<organism evidence="1">
    <name type="scientific">viral metagenome</name>
    <dbReference type="NCBI Taxonomy" id="1070528"/>
    <lineage>
        <taxon>unclassified sequences</taxon>
        <taxon>metagenomes</taxon>
        <taxon>organismal metagenomes</taxon>
    </lineage>
</organism>
<dbReference type="Gene3D" id="3.40.50.150">
    <property type="entry name" value="Vaccinia Virus protein VP39"/>
    <property type="match status" value="1"/>
</dbReference>
<dbReference type="AlphaFoldDB" id="A0A6H2A448"/>
<dbReference type="GO" id="GO:0032259">
    <property type="term" value="P:methylation"/>
    <property type="evidence" value="ECO:0007669"/>
    <property type="project" value="UniProtKB-KW"/>
</dbReference>
<accession>A0A6H2A448</accession>
<reference evidence="1" key="1">
    <citation type="submission" date="2020-03" db="EMBL/GenBank/DDBJ databases">
        <title>The deep terrestrial virosphere.</title>
        <authorList>
            <person name="Holmfeldt K."/>
            <person name="Nilsson E."/>
            <person name="Simone D."/>
            <person name="Lopez-Fernandez M."/>
            <person name="Wu X."/>
            <person name="de Brujin I."/>
            <person name="Lundin D."/>
            <person name="Andersson A."/>
            <person name="Bertilsson S."/>
            <person name="Dopson M."/>
        </authorList>
    </citation>
    <scope>NUCLEOTIDE SEQUENCE</scope>
    <source>
        <strain evidence="2">MM415A03901</strain>
        <strain evidence="3">MM415B04350</strain>
        <strain evidence="1">TM448A05302</strain>
    </source>
</reference>
<dbReference type="GO" id="GO:0008168">
    <property type="term" value="F:methyltransferase activity"/>
    <property type="evidence" value="ECO:0007669"/>
    <property type="project" value="UniProtKB-KW"/>
</dbReference>
<dbReference type="SUPFAM" id="SSF53335">
    <property type="entry name" value="S-adenosyl-L-methionine-dependent methyltransferases"/>
    <property type="match status" value="1"/>
</dbReference>
<dbReference type="EMBL" id="MT141771">
    <property type="protein sequence ID" value="QJA70192.1"/>
    <property type="molecule type" value="Genomic_DNA"/>
</dbReference>
<proteinExistence type="predicted"/>
<sequence length="181" mass="21114">MIEKYCNTDEELNRWAESKGGKATFDRIGKFISPLRGDILEIGERNPFTKFLENSFRSPIDNSSGDLNYELITPKDKYHCIICSHVIEHIPNVLTFLNNMVNKLDKHGTICITYPVRLKKTTHHYHEIPIEDMLLLLNEVGLRIVKQEIQRANFGKKIGIRPLLRFWTDKNYLLMCKKHGT</sequence>
<evidence type="ECO:0000313" key="3">
    <source>
        <dbReference type="EMBL" id="QJA93132.1"/>
    </source>
</evidence>